<name>A0ABR1CAY3_NECAM</name>
<proteinExistence type="predicted"/>
<dbReference type="EMBL" id="JAVFWL010000002">
    <property type="protein sequence ID" value="KAK6735647.1"/>
    <property type="molecule type" value="Genomic_DNA"/>
</dbReference>
<evidence type="ECO:0000256" key="1">
    <source>
        <dbReference type="SAM" id="MobiDB-lite"/>
    </source>
</evidence>
<comment type="caution">
    <text evidence="2">The sequence shown here is derived from an EMBL/GenBank/DDBJ whole genome shotgun (WGS) entry which is preliminary data.</text>
</comment>
<gene>
    <name evidence="2" type="primary">Necator_chrII.g6501</name>
    <name evidence="2" type="ORF">RB195_018708</name>
</gene>
<dbReference type="Gene3D" id="3.10.10.10">
    <property type="entry name" value="HIV Type 1 Reverse Transcriptase, subunit A, domain 1"/>
    <property type="match status" value="1"/>
</dbReference>
<dbReference type="InterPro" id="IPR043502">
    <property type="entry name" value="DNA/RNA_pol_sf"/>
</dbReference>
<evidence type="ECO:0008006" key="4">
    <source>
        <dbReference type="Google" id="ProtNLM"/>
    </source>
</evidence>
<evidence type="ECO:0000313" key="2">
    <source>
        <dbReference type="EMBL" id="KAK6735647.1"/>
    </source>
</evidence>
<dbReference type="PANTHER" id="PTHR37984">
    <property type="entry name" value="PROTEIN CBG26694"/>
    <property type="match status" value="1"/>
</dbReference>
<reference evidence="2 3" key="1">
    <citation type="submission" date="2023-08" db="EMBL/GenBank/DDBJ databases">
        <title>A Necator americanus chromosomal reference genome.</title>
        <authorList>
            <person name="Ilik V."/>
            <person name="Petrzelkova K.J."/>
            <person name="Pardy F."/>
            <person name="Fuh T."/>
            <person name="Niatou-Singa F.S."/>
            <person name="Gouil Q."/>
            <person name="Baker L."/>
            <person name="Ritchie M.E."/>
            <person name="Jex A.R."/>
            <person name="Gazzola D."/>
            <person name="Li H."/>
            <person name="Toshio Fujiwara R."/>
            <person name="Zhan B."/>
            <person name="Aroian R.V."/>
            <person name="Pafco B."/>
            <person name="Schwarz E.M."/>
        </authorList>
    </citation>
    <scope>NUCLEOTIDE SEQUENCE [LARGE SCALE GENOMIC DNA]</scope>
    <source>
        <strain evidence="2 3">Aroian</strain>
        <tissue evidence="2">Whole animal</tissue>
    </source>
</reference>
<dbReference type="InterPro" id="IPR043128">
    <property type="entry name" value="Rev_trsase/Diguanyl_cyclase"/>
</dbReference>
<dbReference type="Proteomes" id="UP001303046">
    <property type="component" value="Unassembled WGS sequence"/>
</dbReference>
<feature type="region of interest" description="Disordered" evidence="1">
    <location>
        <begin position="84"/>
        <end position="127"/>
    </location>
</feature>
<organism evidence="2 3">
    <name type="scientific">Necator americanus</name>
    <name type="common">Human hookworm</name>
    <dbReference type="NCBI Taxonomy" id="51031"/>
    <lineage>
        <taxon>Eukaryota</taxon>
        <taxon>Metazoa</taxon>
        <taxon>Ecdysozoa</taxon>
        <taxon>Nematoda</taxon>
        <taxon>Chromadorea</taxon>
        <taxon>Rhabditida</taxon>
        <taxon>Rhabditina</taxon>
        <taxon>Rhabditomorpha</taxon>
        <taxon>Strongyloidea</taxon>
        <taxon>Ancylostomatidae</taxon>
        <taxon>Bunostominae</taxon>
        <taxon>Necator</taxon>
    </lineage>
</organism>
<dbReference type="InterPro" id="IPR050951">
    <property type="entry name" value="Retrovirus_Pol_polyprotein"/>
</dbReference>
<dbReference type="SUPFAM" id="SSF56672">
    <property type="entry name" value="DNA/RNA polymerases"/>
    <property type="match status" value="1"/>
</dbReference>
<keyword evidence="3" id="KW-1185">Reference proteome</keyword>
<dbReference type="PANTHER" id="PTHR37984:SF5">
    <property type="entry name" value="PROTEIN NYNRIN-LIKE"/>
    <property type="match status" value="1"/>
</dbReference>
<feature type="compositionally biased region" description="Basic and acidic residues" evidence="1">
    <location>
        <begin position="94"/>
        <end position="108"/>
    </location>
</feature>
<evidence type="ECO:0000313" key="3">
    <source>
        <dbReference type="Proteomes" id="UP001303046"/>
    </source>
</evidence>
<dbReference type="Gene3D" id="3.30.70.270">
    <property type="match status" value="1"/>
</dbReference>
<sequence length="127" mass="14632">MYRFNRLPFGVKPAPGVFQQCMDALIAGIDGTVAYLDDLLVTGRIIGEYNGRLEAVIEDSGPRTPSSTRQMRFFADGDRLPWVRHQRTRTTPQSRRDQSYPADARSERCQSTSHFSRTHQFLRKLRQ</sequence>
<accession>A0ABR1CAY3</accession>
<feature type="compositionally biased region" description="Basic residues" evidence="1">
    <location>
        <begin position="116"/>
        <end position="127"/>
    </location>
</feature>
<protein>
    <recommendedName>
        <fullName evidence="4">Reverse transcriptase domain-containing protein</fullName>
    </recommendedName>
</protein>